<keyword evidence="2" id="KW-0963">Cytoplasm</keyword>
<evidence type="ECO:0000313" key="8">
    <source>
        <dbReference type="EMBL" id="CAD5121221.1"/>
    </source>
</evidence>
<evidence type="ECO:0000313" key="9">
    <source>
        <dbReference type="Proteomes" id="UP000549394"/>
    </source>
</evidence>
<dbReference type="Gene3D" id="1.10.167.10">
    <property type="entry name" value="Regulator of G-protein Signalling 4, domain 2"/>
    <property type="match status" value="1"/>
</dbReference>
<feature type="domain" description="RGS" evidence="6">
    <location>
        <begin position="55"/>
        <end position="174"/>
    </location>
</feature>
<dbReference type="SUPFAM" id="SSF48097">
    <property type="entry name" value="Regulator of G-protein signaling, RGS"/>
    <property type="match status" value="1"/>
</dbReference>
<dbReference type="Proteomes" id="UP000549394">
    <property type="component" value="Unassembled WGS sequence"/>
</dbReference>
<dbReference type="Gene3D" id="2.40.240.130">
    <property type="match status" value="1"/>
</dbReference>
<evidence type="ECO:0000256" key="5">
    <source>
        <dbReference type="SAM" id="MobiDB-lite"/>
    </source>
</evidence>
<feature type="region of interest" description="Disordered" evidence="5">
    <location>
        <begin position="487"/>
        <end position="532"/>
    </location>
</feature>
<accession>A0A7I8W034</accession>
<dbReference type="GO" id="GO:0016055">
    <property type="term" value="P:Wnt signaling pathway"/>
    <property type="evidence" value="ECO:0007669"/>
    <property type="project" value="UniProtKB-KW"/>
</dbReference>
<dbReference type="GO" id="GO:0005886">
    <property type="term" value="C:plasma membrane"/>
    <property type="evidence" value="ECO:0007669"/>
    <property type="project" value="TreeGrafter"/>
</dbReference>
<dbReference type="InterPro" id="IPR024066">
    <property type="entry name" value="RGS_subdom1/3"/>
</dbReference>
<dbReference type="InterPro" id="IPR043581">
    <property type="entry name" value="Axin-like"/>
</dbReference>
<dbReference type="OrthoDB" id="10007451at2759"/>
<keyword evidence="3 4" id="KW-0879">Wnt signaling pathway</keyword>
<feature type="domain" description="DIX" evidence="7">
    <location>
        <begin position="536"/>
        <end position="618"/>
    </location>
</feature>
<comment type="subcellular location">
    <subcellularLocation>
        <location evidence="1">Cytoplasm</location>
    </subcellularLocation>
</comment>
<dbReference type="SMART" id="SM00315">
    <property type="entry name" value="RGS"/>
    <property type="match status" value="1"/>
</dbReference>
<evidence type="ECO:0000256" key="1">
    <source>
        <dbReference type="ARBA" id="ARBA00004496"/>
    </source>
</evidence>
<evidence type="ECO:0000256" key="3">
    <source>
        <dbReference type="ARBA" id="ARBA00022687"/>
    </source>
</evidence>
<feature type="region of interest" description="Disordered" evidence="5">
    <location>
        <begin position="1"/>
        <end position="26"/>
    </location>
</feature>
<dbReference type="GO" id="GO:0090090">
    <property type="term" value="P:negative regulation of canonical Wnt signaling pathway"/>
    <property type="evidence" value="ECO:0007669"/>
    <property type="project" value="InterPro"/>
</dbReference>
<dbReference type="InterPro" id="IPR036305">
    <property type="entry name" value="RGS_sf"/>
</dbReference>
<feature type="compositionally biased region" description="Polar residues" evidence="5">
    <location>
        <begin position="1"/>
        <end position="12"/>
    </location>
</feature>
<dbReference type="SMART" id="SM00021">
    <property type="entry name" value="DAX"/>
    <property type="match status" value="1"/>
</dbReference>
<dbReference type="Pfam" id="PF00778">
    <property type="entry name" value="DIX"/>
    <property type="match status" value="1"/>
</dbReference>
<feature type="compositionally biased region" description="Polar residues" evidence="5">
    <location>
        <begin position="511"/>
        <end position="526"/>
    </location>
</feature>
<dbReference type="GO" id="GO:0032436">
    <property type="term" value="P:positive regulation of proteasomal ubiquitin-dependent protein catabolic process"/>
    <property type="evidence" value="ECO:0007669"/>
    <property type="project" value="TreeGrafter"/>
</dbReference>
<feature type="region of interest" description="Disordered" evidence="5">
    <location>
        <begin position="442"/>
        <end position="471"/>
    </location>
</feature>
<evidence type="ECO:0000256" key="4">
    <source>
        <dbReference type="PROSITE-ProRule" id="PRU00069"/>
    </source>
</evidence>
<dbReference type="InterPro" id="IPR016137">
    <property type="entry name" value="RGS"/>
</dbReference>
<dbReference type="EMBL" id="CAJFCJ010000014">
    <property type="protein sequence ID" value="CAD5121221.1"/>
    <property type="molecule type" value="Genomic_DNA"/>
</dbReference>
<dbReference type="InterPro" id="IPR001158">
    <property type="entry name" value="DIX"/>
</dbReference>
<gene>
    <name evidence="8" type="ORF">DGYR_LOCUS9205</name>
</gene>
<dbReference type="PROSITE" id="PS50841">
    <property type="entry name" value="DIX"/>
    <property type="match status" value="1"/>
</dbReference>
<reference evidence="8 9" key="1">
    <citation type="submission" date="2020-08" db="EMBL/GenBank/DDBJ databases">
        <authorList>
            <person name="Hejnol A."/>
        </authorList>
    </citation>
    <scope>NUCLEOTIDE SEQUENCE [LARGE SCALE GENOMIC DNA]</scope>
</reference>
<organism evidence="8 9">
    <name type="scientific">Dimorphilus gyrociliatus</name>
    <dbReference type="NCBI Taxonomy" id="2664684"/>
    <lineage>
        <taxon>Eukaryota</taxon>
        <taxon>Metazoa</taxon>
        <taxon>Spiralia</taxon>
        <taxon>Lophotrochozoa</taxon>
        <taxon>Annelida</taxon>
        <taxon>Polychaeta</taxon>
        <taxon>Polychaeta incertae sedis</taxon>
        <taxon>Dinophilidae</taxon>
        <taxon>Dimorphilus</taxon>
    </lineage>
</organism>
<dbReference type="GO" id="GO:0005634">
    <property type="term" value="C:nucleus"/>
    <property type="evidence" value="ECO:0007669"/>
    <property type="project" value="TreeGrafter"/>
</dbReference>
<dbReference type="GO" id="GO:0048468">
    <property type="term" value="P:cell development"/>
    <property type="evidence" value="ECO:0007669"/>
    <property type="project" value="TreeGrafter"/>
</dbReference>
<proteinExistence type="predicted"/>
<protein>
    <submittedName>
        <fullName evidence="8">DgyrCDS9755</fullName>
    </submittedName>
</protein>
<keyword evidence="9" id="KW-1185">Reference proteome</keyword>
<feature type="compositionally biased region" description="Basic residues" evidence="5">
    <location>
        <begin position="452"/>
        <end position="462"/>
    </location>
</feature>
<dbReference type="GO" id="GO:0060090">
    <property type="term" value="F:molecular adaptor activity"/>
    <property type="evidence" value="ECO:0007669"/>
    <property type="project" value="TreeGrafter"/>
</dbReference>
<dbReference type="InterPro" id="IPR029071">
    <property type="entry name" value="Ubiquitin-like_domsf"/>
</dbReference>
<dbReference type="GO" id="GO:0005737">
    <property type="term" value="C:cytoplasm"/>
    <property type="evidence" value="ECO:0007669"/>
    <property type="project" value="UniProtKB-SubCell"/>
</dbReference>
<evidence type="ECO:0000259" key="6">
    <source>
        <dbReference type="PROSITE" id="PS50132"/>
    </source>
</evidence>
<dbReference type="AlphaFoldDB" id="A0A7I8W034"/>
<comment type="caution">
    <text evidence="8">The sequence shown here is derived from an EMBL/GenBank/DDBJ whole genome shotgun (WGS) entry which is preliminary data.</text>
</comment>
<dbReference type="PANTHER" id="PTHR46102">
    <property type="entry name" value="AXIN"/>
    <property type="match status" value="1"/>
</dbReference>
<dbReference type="PROSITE" id="PS50132">
    <property type="entry name" value="RGS"/>
    <property type="match status" value="1"/>
</dbReference>
<dbReference type="GO" id="GO:0008013">
    <property type="term" value="F:beta-catenin binding"/>
    <property type="evidence" value="ECO:0007669"/>
    <property type="project" value="TreeGrafter"/>
</dbReference>
<name>A0A7I8W034_9ANNE</name>
<sequence>MTDSQVLFKSNTPRPPVPGGESAPRCSKPDFLDIEGASVSPAFHEQPSSVRWAENLQNLLEDREGVKLFKKFLDLNEDAGQLDFIFACRGLKMVSAKDNKKIRHIVKTIYRHYISRNKVELPLPIKKEICDRIRKRNDNLNQQIFNEAENFVEKNLKEGAYRAFIRSDLYVQHVAQANSDSSSASSVPPRLLPPLPEGKELDTIHAAVDVLSMSMKNTSAYSRTSVTAHRKSDGVHVEDENEKKSNPYYCAYVPVSAQDSELQSLSSDALTDDTLSLTDSSLDCVRVAGDGGESRRRHFRRNQRFMQQYASLNKTAVGYLDIPRLRGPGKGNLAESNPAEFHKQLVERLNEYLRSSQGCKESERIVKAKLRNTEDSTKMNYSSDMSLMDSTNADDPQNILDEHVVRVFSGNAWQEKRKKELHEASLPTSFMHSLSFSAFHASHSSDSSEKHQKVHNVSKTKKPAADSDVSNLDNGQKVLQWMMDKDNVGHKSGENSDPSSQRKSHKSNSSTVIASQRSNTSTLNQHNSKKRPVSQQNFTVVGYFFADEEIPYKFTMPGQNITLAQIKHHIKKGPNCRFFVKKESSEFDVGIVNEEITDDNEPLPLFEGKIILTISKLD</sequence>
<dbReference type="GO" id="GO:0030877">
    <property type="term" value="C:beta-catenin destruction complex"/>
    <property type="evidence" value="ECO:0007669"/>
    <property type="project" value="TreeGrafter"/>
</dbReference>
<dbReference type="Pfam" id="PF00615">
    <property type="entry name" value="RGS"/>
    <property type="match status" value="1"/>
</dbReference>
<evidence type="ECO:0000259" key="7">
    <source>
        <dbReference type="PROSITE" id="PS50841"/>
    </source>
</evidence>
<dbReference type="GO" id="GO:0031625">
    <property type="term" value="F:ubiquitin protein ligase binding"/>
    <property type="evidence" value="ECO:0007669"/>
    <property type="project" value="TreeGrafter"/>
</dbReference>
<dbReference type="SUPFAM" id="SSF54236">
    <property type="entry name" value="Ubiquitin-like"/>
    <property type="match status" value="1"/>
</dbReference>
<dbReference type="InterPro" id="IPR044926">
    <property type="entry name" value="RGS_subdomain_2"/>
</dbReference>
<dbReference type="Gene3D" id="1.10.196.10">
    <property type="match status" value="1"/>
</dbReference>
<dbReference type="GO" id="GO:0019901">
    <property type="term" value="F:protein kinase binding"/>
    <property type="evidence" value="ECO:0007669"/>
    <property type="project" value="TreeGrafter"/>
</dbReference>
<dbReference type="InterPro" id="IPR038207">
    <property type="entry name" value="DIX_dom_sf"/>
</dbReference>
<evidence type="ECO:0000256" key="2">
    <source>
        <dbReference type="ARBA" id="ARBA00022490"/>
    </source>
</evidence>
<dbReference type="PANTHER" id="PTHR46102:SF2">
    <property type="entry name" value="AXIN"/>
    <property type="match status" value="1"/>
</dbReference>